<dbReference type="PANTHER" id="PTHR48100">
    <property type="entry name" value="BROAD-SPECIFICITY PHOSPHATASE YOR283W-RELATED"/>
    <property type="match status" value="1"/>
</dbReference>
<dbReference type="InterPro" id="IPR050275">
    <property type="entry name" value="PGM_Phosphatase"/>
</dbReference>
<dbReference type="InterPro" id="IPR013078">
    <property type="entry name" value="His_Pase_superF_clade-1"/>
</dbReference>
<dbReference type="SUPFAM" id="SSF53254">
    <property type="entry name" value="Phosphoglycerate mutase-like"/>
    <property type="match status" value="1"/>
</dbReference>
<reference evidence="2 3" key="1">
    <citation type="journal article" date="2015" name="Nature">
        <title>rRNA introns, odd ribosomes, and small enigmatic genomes across a large radiation of phyla.</title>
        <authorList>
            <person name="Brown C.T."/>
            <person name="Hug L.A."/>
            <person name="Thomas B.C."/>
            <person name="Sharon I."/>
            <person name="Castelle C.J."/>
            <person name="Singh A."/>
            <person name="Wilkins M.J."/>
            <person name="Williams K.H."/>
            <person name="Banfield J.F."/>
        </authorList>
    </citation>
    <scope>NUCLEOTIDE SEQUENCE [LARGE SCALE GENOMIC DNA]</scope>
</reference>
<dbReference type="GO" id="GO:0016791">
    <property type="term" value="F:phosphatase activity"/>
    <property type="evidence" value="ECO:0007669"/>
    <property type="project" value="TreeGrafter"/>
</dbReference>
<accession>A0A0G0G6I9</accession>
<dbReference type="PANTHER" id="PTHR48100:SF1">
    <property type="entry name" value="HISTIDINE PHOSPHATASE FAMILY PROTEIN-RELATED"/>
    <property type="match status" value="1"/>
</dbReference>
<protein>
    <recommendedName>
        <fullName evidence="4">Phosphoglycerate mutase</fullName>
    </recommendedName>
</protein>
<dbReference type="Pfam" id="PF00300">
    <property type="entry name" value="His_Phos_1"/>
    <property type="match status" value="1"/>
</dbReference>
<evidence type="ECO:0000256" key="1">
    <source>
        <dbReference type="PIRSR" id="PIRSR613078-2"/>
    </source>
</evidence>
<feature type="binding site" evidence="1">
    <location>
        <position position="64"/>
    </location>
    <ligand>
        <name>substrate</name>
    </ligand>
</feature>
<dbReference type="CDD" id="cd07067">
    <property type="entry name" value="HP_PGM_like"/>
    <property type="match status" value="1"/>
</dbReference>
<dbReference type="AlphaFoldDB" id="A0A0G0G6I9"/>
<evidence type="ECO:0000313" key="2">
    <source>
        <dbReference type="EMBL" id="KKQ26718.1"/>
    </source>
</evidence>
<gene>
    <name evidence="2" type="ORF">US40_C0001G0067</name>
</gene>
<proteinExistence type="predicted"/>
<dbReference type="GO" id="GO:0005737">
    <property type="term" value="C:cytoplasm"/>
    <property type="evidence" value="ECO:0007669"/>
    <property type="project" value="TreeGrafter"/>
</dbReference>
<evidence type="ECO:0000313" key="3">
    <source>
        <dbReference type="Proteomes" id="UP000034917"/>
    </source>
</evidence>
<dbReference type="InterPro" id="IPR029033">
    <property type="entry name" value="His_PPase_superfam"/>
</dbReference>
<dbReference type="Proteomes" id="UP000034917">
    <property type="component" value="Unassembled WGS sequence"/>
</dbReference>
<evidence type="ECO:0008006" key="4">
    <source>
        <dbReference type="Google" id="ProtNLM"/>
    </source>
</evidence>
<sequence>MIKKVFFIRHGEVEYPRNKKGEELVYGPLTPLSELGKRQISSLGREFKKNKIRIQMIFSSPYLRTKQSAKEFKNQLDNKLPLVFIKELRDVDNFGWHGATMKEYGKISGDVYSYPLAKNDETLEQLSTRAFNVVKKIITTKYQSFAVVSHGDFLRALIWTLKHKKAPPNYHEMKKFFYLEKGQAIEYKIDKSLKSVKRLRVITIEDVKKSIEYWRK</sequence>
<dbReference type="EMBL" id="LBSV01000001">
    <property type="protein sequence ID" value="KKQ26718.1"/>
    <property type="molecule type" value="Genomic_DNA"/>
</dbReference>
<comment type="caution">
    <text evidence="2">The sequence shown here is derived from an EMBL/GenBank/DDBJ whole genome shotgun (WGS) entry which is preliminary data.</text>
</comment>
<dbReference type="Gene3D" id="3.40.50.1240">
    <property type="entry name" value="Phosphoglycerate mutase-like"/>
    <property type="match status" value="1"/>
</dbReference>
<name>A0A0G0G6I9_9BACT</name>
<organism evidence="2 3">
    <name type="scientific">Candidatus Roizmanbacteria bacterium GW2011_GWC2_37_13</name>
    <dbReference type="NCBI Taxonomy" id="1618486"/>
    <lineage>
        <taxon>Bacteria</taxon>
        <taxon>Candidatus Roizmaniibacteriota</taxon>
    </lineage>
</organism>
<dbReference type="SMART" id="SM00855">
    <property type="entry name" value="PGAM"/>
    <property type="match status" value="1"/>
</dbReference>